<organism evidence="5 6">
    <name type="scientific">Bicyclus anynana</name>
    <name type="common">Squinting bush brown butterfly</name>
    <dbReference type="NCBI Taxonomy" id="110368"/>
    <lineage>
        <taxon>Eukaryota</taxon>
        <taxon>Metazoa</taxon>
        <taxon>Ecdysozoa</taxon>
        <taxon>Arthropoda</taxon>
        <taxon>Hexapoda</taxon>
        <taxon>Insecta</taxon>
        <taxon>Pterygota</taxon>
        <taxon>Neoptera</taxon>
        <taxon>Endopterygota</taxon>
        <taxon>Lepidoptera</taxon>
        <taxon>Glossata</taxon>
        <taxon>Ditrysia</taxon>
        <taxon>Papilionoidea</taxon>
        <taxon>Nymphalidae</taxon>
        <taxon>Satyrinae</taxon>
        <taxon>Satyrini</taxon>
        <taxon>Mycalesina</taxon>
        <taxon>Bicyclus</taxon>
    </lineage>
</organism>
<dbReference type="SUPFAM" id="SSF53474">
    <property type="entry name" value="alpha/beta-Hydrolases"/>
    <property type="match status" value="1"/>
</dbReference>
<dbReference type="Gene3D" id="3.40.50.1820">
    <property type="entry name" value="alpha/beta hydrolase"/>
    <property type="match status" value="1"/>
</dbReference>
<keyword evidence="5" id="KW-1185">Reference proteome</keyword>
<evidence type="ECO:0000256" key="2">
    <source>
        <dbReference type="SAM" id="MobiDB-lite"/>
    </source>
</evidence>
<evidence type="ECO:0000256" key="3">
    <source>
        <dbReference type="SAM" id="SignalP"/>
    </source>
</evidence>
<evidence type="ECO:0000259" key="4">
    <source>
        <dbReference type="Pfam" id="PF00135"/>
    </source>
</evidence>
<dbReference type="PANTHER" id="PTHR11559">
    <property type="entry name" value="CARBOXYLESTERASE"/>
    <property type="match status" value="1"/>
</dbReference>
<dbReference type="InterPro" id="IPR002018">
    <property type="entry name" value="CarbesteraseB"/>
</dbReference>
<evidence type="ECO:0000313" key="6">
    <source>
        <dbReference type="RefSeq" id="XP_052737618.1"/>
    </source>
</evidence>
<evidence type="ECO:0000256" key="1">
    <source>
        <dbReference type="ARBA" id="ARBA00023180"/>
    </source>
</evidence>
<reference evidence="6" key="2">
    <citation type="submission" date="2025-08" db="UniProtKB">
        <authorList>
            <consortium name="RefSeq"/>
        </authorList>
    </citation>
    <scope>IDENTIFICATION</scope>
</reference>
<dbReference type="InterPro" id="IPR050309">
    <property type="entry name" value="Type-B_Carboxylest/Lipase"/>
</dbReference>
<keyword evidence="3" id="KW-0732">Signal</keyword>
<dbReference type="Pfam" id="PF00135">
    <property type="entry name" value="COesterase"/>
    <property type="match status" value="1"/>
</dbReference>
<evidence type="ECO:0000313" key="5">
    <source>
        <dbReference type="Proteomes" id="UP001652582"/>
    </source>
</evidence>
<dbReference type="RefSeq" id="XP_052737618.1">
    <property type="nucleotide sequence ID" value="XM_052881658.1"/>
</dbReference>
<sequence length="598" mass="66852">MAVKILWSFVIICGVLCENYISEPKVRILQGTVVGSTTKEGYYKFSGIPFADSTSGINRFKAPSPPPTFRSEFISNREDVKCVRPMGDGYEGTEDCLAVDIMTPTLDRTKKLPVMVWIRGTEFNSRDDLDQSLRFVEKDVIVARIPYRESILGFLCLGTENAPGNAGLKDIIAGLKWIQENIERFGGDPDNVTLVGHGSGASAVDLITLSPLAEGLVHKVISQSGTALSPWAVTRNNLRYAIEVAEALGHTVTTIEQLSDVLTQASTAALMAVINKLDLTDNSLAFAPCIEKEIENVTPLMLKSPYEIITNGEQIQIPFMTGFVDFEGTIRINEGINKDWLERMDDSFTDFLQSDIGFESIEQEEETAEKIRTAYFGNGPVNESLFNNFLKYNGDTMILVSAIREARFRALLSDSDVYLYQFSYRGSRSEEVLSRPIEISSAGHLEELVYMFSNELTGLDLTIGNLLVERWTNFAKTGIPTSETSQVEWLPYYPNSTHSNFLRISDDEEILTSEDAYFDANWRNPQPTTMAFWDEIYSQFFVDAKSRFTMKSRNDTGEDDPEPGEDDNDSASTAVGYTFLIISLFAVLDKFHNSQILS</sequence>
<feature type="region of interest" description="Disordered" evidence="2">
    <location>
        <begin position="551"/>
        <end position="570"/>
    </location>
</feature>
<accession>A0ABM3LEY5</accession>
<dbReference type="InterPro" id="IPR029058">
    <property type="entry name" value="AB_hydrolase_fold"/>
</dbReference>
<gene>
    <name evidence="6" type="primary">LOC112056034</name>
</gene>
<name>A0ABM3LEY5_BICAN</name>
<feature type="compositionally biased region" description="Acidic residues" evidence="2">
    <location>
        <begin position="557"/>
        <end position="569"/>
    </location>
</feature>
<feature type="signal peptide" evidence="3">
    <location>
        <begin position="1"/>
        <end position="17"/>
    </location>
</feature>
<dbReference type="Proteomes" id="UP001652582">
    <property type="component" value="Chromosome 1"/>
</dbReference>
<protein>
    <submittedName>
        <fullName evidence="6">Carboxylic ester hydrolase-like</fullName>
    </submittedName>
</protein>
<keyword evidence="1" id="KW-0325">Glycoprotein</keyword>
<proteinExistence type="predicted"/>
<reference evidence="5" key="1">
    <citation type="submission" date="2025-05" db="UniProtKB">
        <authorList>
            <consortium name="RefSeq"/>
        </authorList>
    </citation>
    <scope>NUCLEOTIDE SEQUENCE [LARGE SCALE GENOMIC DNA]</scope>
</reference>
<feature type="chain" id="PRO_5045665033" evidence="3">
    <location>
        <begin position="18"/>
        <end position="598"/>
    </location>
</feature>
<feature type="domain" description="Carboxylesterase type B" evidence="4">
    <location>
        <begin position="23"/>
        <end position="509"/>
    </location>
</feature>
<dbReference type="GeneID" id="112056034"/>